<dbReference type="RefSeq" id="WP_319831299.1">
    <property type="nucleotide sequence ID" value="NZ_CP138858.1"/>
</dbReference>
<accession>A0ABZ0RG35</accession>
<evidence type="ECO:0000313" key="2">
    <source>
        <dbReference type="EMBL" id="WPJ94366.1"/>
    </source>
</evidence>
<reference evidence="2 3" key="1">
    <citation type="submission" date="2023-11" db="EMBL/GenBank/DDBJ databases">
        <title>Coraliomargarita sp. nov., isolated from marine algae.</title>
        <authorList>
            <person name="Lee J.K."/>
            <person name="Baek J.H."/>
            <person name="Kim J.M."/>
            <person name="Choi D.G."/>
            <person name="Jeon C.O."/>
        </authorList>
    </citation>
    <scope>NUCLEOTIDE SEQUENCE [LARGE SCALE GENOMIC DNA]</scope>
    <source>
        <strain evidence="2 3">J2-16</strain>
    </source>
</reference>
<proteinExistence type="predicted"/>
<feature type="compositionally biased region" description="Low complexity" evidence="1">
    <location>
        <begin position="43"/>
        <end position="66"/>
    </location>
</feature>
<dbReference type="Proteomes" id="UP001324993">
    <property type="component" value="Chromosome"/>
</dbReference>
<evidence type="ECO:0000256" key="1">
    <source>
        <dbReference type="SAM" id="MobiDB-lite"/>
    </source>
</evidence>
<evidence type="ECO:0000313" key="3">
    <source>
        <dbReference type="Proteomes" id="UP001324993"/>
    </source>
</evidence>
<gene>
    <name evidence="2" type="ORF">SH580_13075</name>
</gene>
<organism evidence="2 3">
    <name type="scientific">Coraliomargarita algicola</name>
    <dbReference type="NCBI Taxonomy" id="3092156"/>
    <lineage>
        <taxon>Bacteria</taxon>
        <taxon>Pseudomonadati</taxon>
        <taxon>Verrucomicrobiota</taxon>
        <taxon>Opitutia</taxon>
        <taxon>Puniceicoccales</taxon>
        <taxon>Coraliomargaritaceae</taxon>
        <taxon>Coraliomargarita</taxon>
    </lineage>
</organism>
<dbReference type="PROSITE" id="PS51257">
    <property type="entry name" value="PROKAR_LIPOPROTEIN"/>
    <property type="match status" value="1"/>
</dbReference>
<feature type="region of interest" description="Disordered" evidence="1">
    <location>
        <begin position="29"/>
        <end position="66"/>
    </location>
</feature>
<keyword evidence="3" id="KW-1185">Reference proteome</keyword>
<dbReference type="EMBL" id="CP138858">
    <property type="protein sequence ID" value="WPJ94366.1"/>
    <property type="molecule type" value="Genomic_DNA"/>
</dbReference>
<sequence length="218" mass="23412">MKLFTTRSLAATTLLLALSGCERDEPTSYLIPKEERSVSMPGATAPAASSQAPTMPTQAPTTAPGGMQVLPGMQEAANQAGEIRYTVPEGWEELAPSGIRKANLKVTDANGSAELTVLVFPGDVGGRLANINRWRGQIGLEASTPDDLPAFTEGYQISQHRGLYVRLVGEQQSILGGLLPFHGNTWFFKFLGDNSTVLANESNMKAFLDSVQIQDTHH</sequence>
<name>A0ABZ0RG35_9BACT</name>
<protein>
    <recommendedName>
        <fullName evidence="4">Lipoprotein</fullName>
    </recommendedName>
</protein>
<evidence type="ECO:0008006" key="4">
    <source>
        <dbReference type="Google" id="ProtNLM"/>
    </source>
</evidence>